<name>A0A7Z9BQD7_9CYAN</name>
<dbReference type="EMBL" id="CZCU02000136">
    <property type="protein sequence ID" value="VXD18229.1"/>
    <property type="molecule type" value="Genomic_DNA"/>
</dbReference>
<organism evidence="1 2">
    <name type="scientific">Planktothrix serta PCC 8927</name>
    <dbReference type="NCBI Taxonomy" id="671068"/>
    <lineage>
        <taxon>Bacteria</taxon>
        <taxon>Bacillati</taxon>
        <taxon>Cyanobacteriota</taxon>
        <taxon>Cyanophyceae</taxon>
        <taxon>Oscillatoriophycideae</taxon>
        <taxon>Oscillatoriales</taxon>
        <taxon>Microcoleaceae</taxon>
        <taxon>Planktothrix</taxon>
    </lineage>
</organism>
<dbReference type="RefSeq" id="WP_083621812.1">
    <property type="nucleotide sequence ID" value="NZ_LR734869.1"/>
</dbReference>
<dbReference type="AlphaFoldDB" id="A0A7Z9BQD7"/>
<comment type="caution">
    <text evidence="1">The sequence shown here is derived from an EMBL/GenBank/DDBJ whole genome shotgun (WGS) entry which is preliminary data.</text>
</comment>
<gene>
    <name evidence="1" type="ORF">PL8927_600315</name>
</gene>
<accession>A0A7Z9BQD7</accession>
<evidence type="ECO:0000313" key="2">
    <source>
        <dbReference type="Proteomes" id="UP000184550"/>
    </source>
</evidence>
<protein>
    <submittedName>
        <fullName evidence="1">Uncharacterized protein</fullName>
    </submittedName>
</protein>
<dbReference type="OrthoDB" id="531045at2"/>
<keyword evidence="2" id="KW-1185">Reference proteome</keyword>
<dbReference type="Proteomes" id="UP000184550">
    <property type="component" value="Unassembled WGS sequence"/>
</dbReference>
<sequence>MARYTGFFIVNVGIEDLRPMMIEILESCNLEITYQTPSSIIAREALGQVTVHELVIAEVVFDTATSSINETKMTVYIKNEALALQSVNHCRGIFEQVSQLIIDNRQWVLLESIAL</sequence>
<evidence type="ECO:0000313" key="1">
    <source>
        <dbReference type="EMBL" id="VXD18229.1"/>
    </source>
</evidence>
<reference evidence="1" key="1">
    <citation type="submission" date="2019-10" db="EMBL/GenBank/DDBJ databases">
        <authorList>
            <consortium name="Genoscope - CEA"/>
            <person name="William W."/>
        </authorList>
    </citation>
    <scope>NUCLEOTIDE SEQUENCE [LARGE SCALE GENOMIC DNA]</scope>
    <source>
        <strain evidence="1">BBR_PRJEB10992</strain>
    </source>
</reference>
<proteinExistence type="predicted"/>